<protein>
    <submittedName>
        <fullName evidence="3">Uncharacterized protein</fullName>
    </submittedName>
</protein>
<sequence>MRRWLILILVSILVTTTNAQFGEIASLATSLLGSALGGGGGIGALAGAGAAGAGAASQAGGALAQIGQLYQLAQGALQLTGTGVGVLNQASEGNWFPAVLEQTAKSSQSLMRPGGAGGLNLGALGPAPAKPGAGLGPEFGTSFPAPNIDDYDENAEIPGPPDGLIDIDSGDYEGEVVQATTTLPPASTTISTTTTELVTLFPEDGEEVTPEPTTPTSRQIRIQLPDKNGNSGVGTEEELDYEDLIKNSKSKTGTPEKVVLPTIDAESSEELKKNVITHGTKTKPIVPKLDKLIVSQVEGNKRIEKPPKYDFNSGVQNINEKKNEIRQKITDASRQINANLENQGNENRQTIESTVNELKVIPDLSNTVVPTLAPRVIAHTLPTIPRHIPQPRSVATPLAVPASAPAPAVAASTQVQQATVAPQPQVAQPQPAAQNYLYPQQTYQTQQQQQQYQQYYYHQQQPYGQQTQNYWGYNQYGQPQYYTTQVPQQPQANYYYNQNQYYQQQQQQQAQRVAQPQPQQQIYQQLPAQPQPQPQQQGLPAPTRVPVAAPTPVIVQQTTPPPAPQATQNPNQVFHYYHDGRQIIQQIIPKQLVQRNNLPLNGPFKSQNVNAAPTDQNEYLRRQRALSQAYTQPRTRTNAVAHQASTQNIPNPKPAPKIFESTVSATGHSQAHAIRTYQATANTAARVQQNPVQPSAKPRKLVQPPAPVRSTGRFATSQKRPVMSGHVIPGPTIDHRSIQEKRTTAKPRFARMP</sequence>
<dbReference type="Proteomes" id="UP001152747">
    <property type="component" value="Unassembled WGS sequence"/>
</dbReference>
<feature type="compositionally biased region" description="Basic and acidic residues" evidence="1">
    <location>
        <begin position="733"/>
        <end position="743"/>
    </location>
</feature>
<comment type="caution">
    <text evidence="3">The sequence shown here is derived from an EMBL/GenBank/DDBJ whole genome shotgun (WGS) entry which is preliminary data.</text>
</comment>
<feature type="chain" id="PRO_5040269949" evidence="2">
    <location>
        <begin position="20"/>
        <end position="753"/>
    </location>
</feature>
<evidence type="ECO:0000256" key="2">
    <source>
        <dbReference type="SAM" id="SignalP"/>
    </source>
</evidence>
<feature type="compositionally biased region" description="Polar residues" evidence="1">
    <location>
        <begin position="630"/>
        <end position="650"/>
    </location>
</feature>
<proteinExistence type="predicted"/>
<organism evidence="3 4">
    <name type="scientific">Caenorhabditis angaria</name>
    <dbReference type="NCBI Taxonomy" id="860376"/>
    <lineage>
        <taxon>Eukaryota</taxon>
        <taxon>Metazoa</taxon>
        <taxon>Ecdysozoa</taxon>
        <taxon>Nematoda</taxon>
        <taxon>Chromadorea</taxon>
        <taxon>Rhabditida</taxon>
        <taxon>Rhabditina</taxon>
        <taxon>Rhabditomorpha</taxon>
        <taxon>Rhabditoidea</taxon>
        <taxon>Rhabditidae</taxon>
        <taxon>Peloderinae</taxon>
        <taxon>Caenorhabditis</taxon>
    </lineage>
</organism>
<evidence type="ECO:0000313" key="4">
    <source>
        <dbReference type="Proteomes" id="UP001152747"/>
    </source>
</evidence>
<feature type="signal peptide" evidence="2">
    <location>
        <begin position="1"/>
        <end position="19"/>
    </location>
</feature>
<dbReference type="OrthoDB" id="5868029at2759"/>
<reference evidence="3" key="1">
    <citation type="submission" date="2022-11" db="EMBL/GenBank/DDBJ databases">
        <authorList>
            <person name="Kikuchi T."/>
        </authorList>
    </citation>
    <scope>NUCLEOTIDE SEQUENCE</scope>
    <source>
        <strain evidence="3">PS1010</strain>
    </source>
</reference>
<feature type="region of interest" description="Disordered" evidence="1">
    <location>
        <begin position="630"/>
        <end position="655"/>
    </location>
</feature>
<feature type="region of interest" description="Disordered" evidence="1">
    <location>
        <begin position="690"/>
        <end position="753"/>
    </location>
</feature>
<evidence type="ECO:0000256" key="1">
    <source>
        <dbReference type="SAM" id="MobiDB-lite"/>
    </source>
</evidence>
<accession>A0A9P1J2N2</accession>
<dbReference type="EMBL" id="CANHGI010000006">
    <property type="protein sequence ID" value="CAI5454643.1"/>
    <property type="molecule type" value="Genomic_DNA"/>
</dbReference>
<dbReference type="AlphaFoldDB" id="A0A9P1J2N2"/>
<evidence type="ECO:0000313" key="3">
    <source>
        <dbReference type="EMBL" id="CAI5454643.1"/>
    </source>
</evidence>
<feature type="compositionally biased region" description="Basic residues" evidence="1">
    <location>
        <begin position="744"/>
        <end position="753"/>
    </location>
</feature>
<keyword evidence="4" id="KW-1185">Reference proteome</keyword>
<keyword evidence="2" id="KW-0732">Signal</keyword>
<name>A0A9P1J2N2_9PELO</name>
<gene>
    <name evidence="3" type="ORF">CAMP_LOCUS17280</name>
</gene>